<accession>A0A8J3MXA6</accession>
<feature type="transmembrane region" description="Helical" evidence="1">
    <location>
        <begin position="271"/>
        <end position="293"/>
    </location>
</feature>
<keyword evidence="1" id="KW-1133">Transmembrane helix</keyword>
<name>A0A8J3MXA6_9CHLR</name>
<dbReference type="AlphaFoldDB" id="A0A8J3MXA6"/>
<organism evidence="2 3">
    <name type="scientific">Ktedonospora formicarum</name>
    <dbReference type="NCBI Taxonomy" id="2778364"/>
    <lineage>
        <taxon>Bacteria</taxon>
        <taxon>Bacillati</taxon>
        <taxon>Chloroflexota</taxon>
        <taxon>Ktedonobacteria</taxon>
        <taxon>Ktedonobacterales</taxon>
        <taxon>Ktedonobacteraceae</taxon>
        <taxon>Ktedonospora</taxon>
    </lineage>
</organism>
<feature type="transmembrane region" description="Helical" evidence="1">
    <location>
        <begin position="59"/>
        <end position="81"/>
    </location>
</feature>
<evidence type="ECO:0000313" key="2">
    <source>
        <dbReference type="EMBL" id="GHO49781.1"/>
    </source>
</evidence>
<keyword evidence="1" id="KW-0812">Transmembrane</keyword>
<feature type="transmembrane region" description="Helical" evidence="1">
    <location>
        <begin position="101"/>
        <end position="126"/>
    </location>
</feature>
<dbReference type="EMBL" id="BNJF01000006">
    <property type="protein sequence ID" value="GHO49781.1"/>
    <property type="molecule type" value="Genomic_DNA"/>
</dbReference>
<dbReference type="Proteomes" id="UP000612362">
    <property type="component" value="Unassembled WGS sequence"/>
</dbReference>
<feature type="transmembrane region" description="Helical" evidence="1">
    <location>
        <begin position="236"/>
        <end position="259"/>
    </location>
</feature>
<proteinExistence type="predicted"/>
<feature type="transmembrane region" description="Helical" evidence="1">
    <location>
        <begin position="166"/>
        <end position="191"/>
    </location>
</feature>
<protein>
    <submittedName>
        <fullName evidence="2">Uncharacterized protein</fullName>
    </submittedName>
</protein>
<feature type="transmembrane region" description="Helical" evidence="1">
    <location>
        <begin position="203"/>
        <end position="224"/>
    </location>
</feature>
<reference evidence="2" key="1">
    <citation type="submission" date="2020-10" db="EMBL/GenBank/DDBJ databases">
        <title>Taxonomic study of unclassified bacteria belonging to the class Ktedonobacteria.</title>
        <authorList>
            <person name="Yabe S."/>
            <person name="Wang C.M."/>
            <person name="Zheng Y."/>
            <person name="Sakai Y."/>
            <person name="Cavaletti L."/>
            <person name="Monciardini P."/>
            <person name="Donadio S."/>
        </authorList>
    </citation>
    <scope>NUCLEOTIDE SEQUENCE</scope>
    <source>
        <strain evidence="2">SOSP1-1</strain>
    </source>
</reference>
<comment type="caution">
    <text evidence="2">The sequence shown here is derived from an EMBL/GenBank/DDBJ whole genome shotgun (WGS) entry which is preliminary data.</text>
</comment>
<keyword evidence="1" id="KW-0472">Membrane</keyword>
<gene>
    <name evidence="2" type="ORF">KSX_79440</name>
</gene>
<feature type="transmembrane region" description="Helical" evidence="1">
    <location>
        <begin position="138"/>
        <end position="160"/>
    </location>
</feature>
<evidence type="ECO:0000256" key="1">
    <source>
        <dbReference type="SAM" id="Phobius"/>
    </source>
</evidence>
<keyword evidence="3" id="KW-1185">Reference proteome</keyword>
<evidence type="ECO:0000313" key="3">
    <source>
        <dbReference type="Proteomes" id="UP000612362"/>
    </source>
</evidence>
<feature type="transmembrane region" description="Helical" evidence="1">
    <location>
        <begin position="299"/>
        <end position="318"/>
    </location>
</feature>
<sequence>MRRFWAAGFLVLSAPLIAEGVKGSTPISMALSLVAEIPIYGGGVLLVRELVRHRRRGWASIILLGMVYCLIEEGLVLQSFFHPTLYNAFDWGARIVGINGVYSIWAFGYHAIWSIAIPILLTDLLFPALSDRPYFGRVGLIITGIVFVLGVLLLGFITHVSIAPGYWAPPALLILTVLTVIVLGIVALFVLPPRVTRDRLQSSAPSPWLVLLLGGIAGFLWQLVLMSTSHFFPALVQGALVLIPVVVALALVAVVIWLLNSWTKTYNWGKAHLLALVSGALIAHTVFGILFLTDSMTELLGQIILGLLITILLVLCAFRLARRREQHQVNDAVQYR</sequence>
<feature type="transmembrane region" description="Helical" evidence="1">
    <location>
        <begin position="28"/>
        <end position="47"/>
    </location>
</feature>
<dbReference type="RefSeq" id="WP_220198874.1">
    <property type="nucleotide sequence ID" value="NZ_BNJF01000006.1"/>
</dbReference>